<keyword evidence="2" id="KW-1185">Reference proteome</keyword>
<dbReference type="InterPro" id="IPR037208">
    <property type="entry name" value="Spo0E-like_sf"/>
</dbReference>
<dbReference type="InterPro" id="IPR018540">
    <property type="entry name" value="Spo0E-like"/>
</dbReference>
<proteinExistence type="predicted"/>
<evidence type="ECO:0000313" key="2">
    <source>
        <dbReference type="Proteomes" id="UP001234495"/>
    </source>
</evidence>
<protein>
    <recommendedName>
        <fullName evidence="3">Aspartyl-phosphate phosphatase Spo0E family protein</fullName>
    </recommendedName>
</protein>
<dbReference type="SUPFAM" id="SSF140500">
    <property type="entry name" value="BAS1536-like"/>
    <property type="match status" value="1"/>
</dbReference>
<reference evidence="1 2" key="1">
    <citation type="submission" date="2023-07" db="EMBL/GenBank/DDBJ databases">
        <title>Genomic Encyclopedia of Type Strains, Phase IV (KMG-IV): sequencing the most valuable type-strain genomes for metagenomic binning, comparative biology and taxonomic classification.</title>
        <authorList>
            <person name="Goeker M."/>
        </authorList>
    </citation>
    <scope>NUCLEOTIDE SEQUENCE [LARGE SCALE GENOMIC DNA]</scope>
    <source>
        <strain evidence="1 2">DSM 29005</strain>
    </source>
</reference>
<gene>
    <name evidence="1" type="ORF">J2S19_001663</name>
</gene>
<comment type="caution">
    <text evidence="1">The sequence shown here is derived from an EMBL/GenBank/DDBJ whole genome shotgun (WGS) entry which is preliminary data.</text>
</comment>
<evidence type="ECO:0000313" key="1">
    <source>
        <dbReference type="EMBL" id="MDQ0230407.1"/>
    </source>
</evidence>
<dbReference type="Proteomes" id="UP001234495">
    <property type="component" value="Unassembled WGS sequence"/>
</dbReference>
<dbReference type="InterPro" id="IPR036638">
    <property type="entry name" value="HLH_DNA-bd_sf"/>
</dbReference>
<sequence length="52" mass="6148">MLTIIERKRKELIDIVQKNGINSNISIKFSQELDVLLTEYIKNNKMKLNSNR</sequence>
<dbReference type="EMBL" id="JAUSUD010000006">
    <property type="protein sequence ID" value="MDQ0230407.1"/>
    <property type="molecule type" value="Genomic_DNA"/>
</dbReference>
<dbReference type="Pfam" id="PF09388">
    <property type="entry name" value="SpoOE-like"/>
    <property type="match status" value="1"/>
</dbReference>
<name>A0ABT9ZEZ6_9BACI</name>
<accession>A0ABT9ZEZ6</accession>
<dbReference type="Gene3D" id="4.10.280.10">
    <property type="entry name" value="Helix-loop-helix DNA-binding domain"/>
    <property type="match status" value="1"/>
</dbReference>
<evidence type="ECO:0008006" key="3">
    <source>
        <dbReference type="Google" id="ProtNLM"/>
    </source>
</evidence>
<organism evidence="1 2">
    <name type="scientific">Metabacillus malikii</name>
    <dbReference type="NCBI Taxonomy" id="1504265"/>
    <lineage>
        <taxon>Bacteria</taxon>
        <taxon>Bacillati</taxon>
        <taxon>Bacillota</taxon>
        <taxon>Bacilli</taxon>
        <taxon>Bacillales</taxon>
        <taxon>Bacillaceae</taxon>
        <taxon>Metabacillus</taxon>
    </lineage>
</organism>
<dbReference type="RefSeq" id="WP_307340126.1">
    <property type="nucleotide sequence ID" value="NZ_JAUSUD010000006.1"/>
</dbReference>